<evidence type="ECO:0000313" key="2">
    <source>
        <dbReference type="EnsemblPlants" id="KEH28784"/>
    </source>
</evidence>
<dbReference type="EnsemblPlants" id="KEH28784">
    <property type="protein sequence ID" value="KEH28784"/>
    <property type="gene ID" value="MTR_4g012675"/>
</dbReference>
<reference evidence="1 3" key="1">
    <citation type="journal article" date="2011" name="Nature">
        <title>The Medicago genome provides insight into the evolution of rhizobial symbioses.</title>
        <authorList>
            <person name="Young N.D."/>
            <person name="Debelle F."/>
            <person name="Oldroyd G.E."/>
            <person name="Geurts R."/>
            <person name="Cannon S.B."/>
            <person name="Udvardi M.K."/>
            <person name="Benedito V.A."/>
            <person name="Mayer K.F."/>
            <person name="Gouzy J."/>
            <person name="Schoof H."/>
            <person name="Van de Peer Y."/>
            <person name="Proost S."/>
            <person name="Cook D.R."/>
            <person name="Meyers B.C."/>
            <person name="Spannagl M."/>
            <person name="Cheung F."/>
            <person name="De Mita S."/>
            <person name="Krishnakumar V."/>
            <person name="Gundlach H."/>
            <person name="Zhou S."/>
            <person name="Mudge J."/>
            <person name="Bharti A.K."/>
            <person name="Murray J.D."/>
            <person name="Naoumkina M.A."/>
            <person name="Rosen B."/>
            <person name="Silverstein K.A."/>
            <person name="Tang H."/>
            <person name="Rombauts S."/>
            <person name="Zhao P.X."/>
            <person name="Zhou P."/>
            <person name="Barbe V."/>
            <person name="Bardou P."/>
            <person name="Bechner M."/>
            <person name="Bellec A."/>
            <person name="Berger A."/>
            <person name="Berges H."/>
            <person name="Bidwell S."/>
            <person name="Bisseling T."/>
            <person name="Choisne N."/>
            <person name="Couloux A."/>
            <person name="Denny R."/>
            <person name="Deshpande S."/>
            <person name="Dai X."/>
            <person name="Doyle J.J."/>
            <person name="Dudez A.M."/>
            <person name="Farmer A.D."/>
            <person name="Fouteau S."/>
            <person name="Franken C."/>
            <person name="Gibelin C."/>
            <person name="Gish J."/>
            <person name="Goldstein S."/>
            <person name="Gonzalez A.J."/>
            <person name="Green P.J."/>
            <person name="Hallab A."/>
            <person name="Hartog M."/>
            <person name="Hua A."/>
            <person name="Humphray S.J."/>
            <person name="Jeong D.H."/>
            <person name="Jing Y."/>
            <person name="Jocker A."/>
            <person name="Kenton S.M."/>
            <person name="Kim D.J."/>
            <person name="Klee K."/>
            <person name="Lai H."/>
            <person name="Lang C."/>
            <person name="Lin S."/>
            <person name="Macmil S.L."/>
            <person name="Magdelenat G."/>
            <person name="Matthews L."/>
            <person name="McCorrison J."/>
            <person name="Monaghan E.L."/>
            <person name="Mun J.H."/>
            <person name="Najar F.Z."/>
            <person name="Nicholson C."/>
            <person name="Noirot C."/>
            <person name="O'Bleness M."/>
            <person name="Paule C.R."/>
            <person name="Poulain J."/>
            <person name="Prion F."/>
            <person name="Qin B."/>
            <person name="Qu C."/>
            <person name="Retzel E.F."/>
            <person name="Riddle C."/>
            <person name="Sallet E."/>
            <person name="Samain S."/>
            <person name="Samson N."/>
            <person name="Sanders I."/>
            <person name="Saurat O."/>
            <person name="Scarpelli C."/>
            <person name="Schiex T."/>
            <person name="Segurens B."/>
            <person name="Severin A.J."/>
            <person name="Sherrier D.J."/>
            <person name="Shi R."/>
            <person name="Sims S."/>
            <person name="Singer S.R."/>
            <person name="Sinharoy S."/>
            <person name="Sterck L."/>
            <person name="Viollet A."/>
            <person name="Wang B.B."/>
            <person name="Wang K."/>
            <person name="Wang M."/>
            <person name="Wang X."/>
            <person name="Warfsmann J."/>
            <person name="Weissenbach J."/>
            <person name="White D.D."/>
            <person name="White J.D."/>
            <person name="Wiley G.B."/>
            <person name="Wincker P."/>
            <person name="Xing Y."/>
            <person name="Yang L."/>
            <person name="Yao Z."/>
            <person name="Ying F."/>
            <person name="Zhai J."/>
            <person name="Zhou L."/>
            <person name="Zuber A."/>
            <person name="Denarie J."/>
            <person name="Dixon R.A."/>
            <person name="May G.D."/>
            <person name="Schwartz D.C."/>
            <person name="Rogers J."/>
            <person name="Quetier F."/>
            <person name="Town C.D."/>
            <person name="Roe B.A."/>
        </authorList>
    </citation>
    <scope>NUCLEOTIDE SEQUENCE [LARGE SCALE GENOMIC DNA]</scope>
    <source>
        <strain evidence="1">A17</strain>
        <strain evidence="2 3">cv. Jemalong A17</strain>
    </source>
</reference>
<dbReference type="HOGENOM" id="CLU_1920203_0_0_1"/>
<proteinExistence type="predicted"/>
<organism evidence="1 3">
    <name type="scientific">Medicago truncatula</name>
    <name type="common">Barrel medic</name>
    <name type="synonym">Medicago tribuloides</name>
    <dbReference type="NCBI Taxonomy" id="3880"/>
    <lineage>
        <taxon>Eukaryota</taxon>
        <taxon>Viridiplantae</taxon>
        <taxon>Streptophyta</taxon>
        <taxon>Embryophyta</taxon>
        <taxon>Tracheophyta</taxon>
        <taxon>Spermatophyta</taxon>
        <taxon>Magnoliopsida</taxon>
        <taxon>eudicotyledons</taxon>
        <taxon>Gunneridae</taxon>
        <taxon>Pentapetalae</taxon>
        <taxon>rosids</taxon>
        <taxon>fabids</taxon>
        <taxon>Fabales</taxon>
        <taxon>Fabaceae</taxon>
        <taxon>Papilionoideae</taxon>
        <taxon>50 kb inversion clade</taxon>
        <taxon>NPAAA clade</taxon>
        <taxon>Hologalegina</taxon>
        <taxon>IRL clade</taxon>
        <taxon>Trifolieae</taxon>
        <taxon>Medicago</taxon>
    </lineage>
</organism>
<sequence length="132" mass="15067">MATKHLSPHQEIIVVSASGDDSASDENLASDELLLLTTSSLQLQKHFSFRLMRTNIGWIESWSKRKGFGADSVQKYEDSRQKYVSLKVRMLARPVLEPPSRAPFAAFAWILSYSILAHNLSWNILRIYLLIF</sequence>
<protein>
    <submittedName>
        <fullName evidence="1 2">Uncharacterized protein</fullName>
    </submittedName>
</protein>
<name>A0A072UGB6_MEDTR</name>
<evidence type="ECO:0000313" key="3">
    <source>
        <dbReference type="Proteomes" id="UP000002051"/>
    </source>
</evidence>
<keyword evidence="3" id="KW-1185">Reference proteome</keyword>
<dbReference type="Proteomes" id="UP000002051">
    <property type="component" value="Chromosome 4"/>
</dbReference>
<gene>
    <name evidence="1" type="ordered locus">MTR_4g012675</name>
</gene>
<accession>A0A072UGB6</accession>
<reference evidence="1 3" key="2">
    <citation type="journal article" date="2014" name="BMC Genomics">
        <title>An improved genome release (version Mt4.0) for the model legume Medicago truncatula.</title>
        <authorList>
            <person name="Tang H."/>
            <person name="Krishnakumar V."/>
            <person name="Bidwell S."/>
            <person name="Rosen B."/>
            <person name="Chan A."/>
            <person name="Zhou S."/>
            <person name="Gentzbittel L."/>
            <person name="Childs K.L."/>
            <person name="Yandell M."/>
            <person name="Gundlach H."/>
            <person name="Mayer K.F."/>
            <person name="Schwartz D.C."/>
            <person name="Town C.D."/>
        </authorList>
    </citation>
    <scope>GENOME REANNOTATION</scope>
    <source>
        <strain evidence="1">A17</strain>
        <strain evidence="2 3">cv. Jemalong A17</strain>
    </source>
</reference>
<dbReference type="EMBL" id="CM001220">
    <property type="protein sequence ID" value="KEH28784.1"/>
    <property type="molecule type" value="Genomic_DNA"/>
</dbReference>
<dbReference type="AlphaFoldDB" id="A0A072UGB6"/>
<evidence type="ECO:0000313" key="1">
    <source>
        <dbReference type="EMBL" id="KEH28784.1"/>
    </source>
</evidence>
<reference evidence="2" key="3">
    <citation type="submission" date="2015-04" db="UniProtKB">
        <authorList>
            <consortium name="EnsemblPlants"/>
        </authorList>
    </citation>
    <scope>IDENTIFICATION</scope>
    <source>
        <strain evidence="2">cv. Jemalong A17</strain>
    </source>
</reference>